<comment type="caution">
    <text evidence="2">The sequence shown here is derived from an EMBL/GenBank/DDBJ whole genome shotgun (WGS) entry which is preliminary data.</text>
</comment>
<evidence type="ECO:0000313" key="2">
    <source>
        <dbReference type="EMBL" id="KAK7442971.1"/>
    </source>
</evidence>
<evidence type="ECO:0000256" key="1">
    <source>
        <dbReference type="SAM" id="MobiDB-lite"/>
    </source>
</evidence>
<name>A0ABR1IXW0_9AGAR</name>
<feature type="region of interest" description="Disordered" evidence="1">
    <location>
        <begin position="1"/>
        <end position="24"/>
    </location>
</feature>
<organism evidence="2 3">
    <name type="scientific">Marasmiellus scandens</name>
    <dbReference type="NCBI Taxonomy" id="2682957"/>
    <lineage>
        <taxon>Eukaryota</taxon>
        <taxon>Fungi</taxon>
        <taxon>Dikarya</taxon>
        <taxon>Basidiomycota</taxon>
        <taxon>Agaricomycotina</taxon>
        <taxon>Agaricomycetes</taxon>
        <taxon>Agaricomycetidae</taxon>
        <taxon>Agaricales</taxon>
        <taxon>Marasmiineae</taxon>
        <taxon>Omphalotaceae</taxon>
        <taxon>Marasmiellus</taxon>
    </lineage>
</organism>
<dbReference type="EMBL" id="JBANRG010000056">
    <property type="protein sequence ID" value="KAK7442971.1"/>
    <property type="molecule type" value="Genomic_DNA"/>
</dbReference>
<protein>
    <recommendedName>
        <fullName evidence="4">Zinc finger PHD-type domain-containing protein</fullName>
    </recommendedName>
</protein>
<keyword evidence="3" id="KW-1185">Reference proteome</keyword>
<evidence type="ECO:0000313" key="3">
    <source>
        <dbReference type="Proteomes" id="UP001498398"/>
    </source>
</evidence>
<evidence type="ECO:0008006" key="4">
    <source>
        <dbReference type="Google" id="ProtNLM"/>
    </source>
</evidence>
<dbReference type="Proteomes" id="UP001498398">
    <property type="component" value="Unassembled WGS sequence"/>
</dbReference>
<gene>
    <name evidence="2" type="ORF">VKT23_015915</name>
</gene>
<accession>A0ABR1IXW0</accession>
<reference evidence="2 3" key="1">
    <citation type="submission" date="2024-01" db="EMBL/GenBank/DDBJ databases">
        <title>A draft genome for the cacao thread blight pathogen Marasmiellus scandens.</title>
        <authorList>
            <person name="Baruah I.K."/>
            <person name="Leung J."/>
            <person name="Bukari Y."/>
            <person name="Amoako-Attah I."/>
            <person name="Meinhardt L.W."/>
            <person name="Bailey B.A."/>
            <person name="Cohen S.P."/>
        </authorList>
    </citation>
    <scope>NUCLEOTIDE SEQUENCE [LARGE SCALE GENOMIC DNA]</scope>
    <source>
        <strain evidence="2 3">GH-19</strain>
    </source>
</reference>
<proteinExistence type="predicted"/>
<sequence>MPPKKSSNTMEKKMTARKSTGASAPTRCLAPLPTCNTDILEEQNEQLPINTRKRKKTAELTCVTYEADFARVKEDTTWCTGCQDDPETRKANCTKCGFDVCFGGVGSNACIEVADTELAWSSFFCPGCAMRGKEKQEYYGFYDASGQPLMGAVQTVRQRGLQFFRGSLSPVVAIVQLKLKGMPSDLEIPFETCKLFLDGYSSGGVSSQDVISHGLQAPSIGGLRAGYPRPMVTSSISFDLGTSAGHKQYESDLKMLLLSCDRMGVSHIMTYIVTHSDPGSGNLHFTTDDGGGAAPLEEVMEGLFPPMASNWLALKSSHLFLLVCGNKVLLETGYTYLSEKTENQMFNNIFLFPIAGLQPRHIANFSVKFGECLLYRGLSVDESVKRALNDQPVLGQHARVLHLSSLSTRQFRAERWAWCHEDFRPYGVEPPILCLKCRGLNTFSKCWRKAESLCIIFECTRKLPVNSLDQTCSYQQKCQNQVIIQVTAEEMSLPKGPKSGFGKWGKHKFIWNKQLIQRF</sequence>